<comment type="caution">
    <text evidence="3">The sequence shown here is derived from an EMBL/GenBank/DDBJ whole genome shotgun (WGS) entry which is preliminary data.</text>
</comment>
<keyword evidence="4" id="KW-1185">Reference proteome</keyword>
<sequence length="262" mass="27220">MMIRRAAVLGAAAVLAASMVGTGAVSAEKPTRDAGITDVVIVPGQTFGGTPYQPLAATLRDKGYRTHVLELAGTELREDPAKIGAAVDRIRADRPSAKIALVGHSIGGLTARWYLKELGGASKVAAYIAVGAPQYGSMGGCSQRGQARLVCPGTDYITQVNAGDDTPGDTAYFGIRSEREWASGHLDGGQCRVTPVRGYSPLPDVGVEHMVETIDPAGQAAIATALSGRCDGEFVDEKDGVITYESSEFPGGYPDVAAPRAK</sequence>
<dbReference type="Gene3D" id="3.40.50.1820">
    <property type="entry name" value="alpha/beta hydrolase"/>
    <property type="match status" value="1"/>
</dbReference>
<keyword evidence="1" id="KW-0732">Signal</keyword>
<organism evidence="3 4">
    <name type="scientific">Gordonia malaquae NBRC 108250</name>
    <dbReference type="NCBI Taxonomy" id="1223542"/>
    <lineage>
        <taxon>Bacteria</taxon>
        <taxon>Bacillati</taxon>
        <taxon>Actinomycetota</taxon>
        <taxon>Actinomycetes</taxon>
        <taxon>Mycobacteriales</taxon>
        <taxon>Gordoniaceae</taxon>
        <taxon>Gordonia</taxon>
    </lineage>
</organism>
<dbReference type="Pfam" id="PF12697">
    <property type="entry name" value="Abhydrolase_6"/>
    <property type="match status" value="1"/>
</dbReference>
<reference evidence="3 4" key="1">
    <citation type="submission" date="2013-02" db="EMBL/GenBank/DDBJ databases">
        <title>Whole genome shotgun sequence of Gordonia malaquae NBRC 108250.</title>
        <authorList>
            <person name="Yoshida I."/>
            <person name="Hosoyama A."/>
            <person name="Tsuchikane K."/>
            <person name="Ando Y."/>
            <person name="Baba S."/>
            <person name="Ohji S."/>
            <person name="Hamada M."/>
            <person name="Tamura T."/>
            <person name="Yamazoe A."/>
            <person name="Yamazaki S."/>
            <person name="Fujita N."/>
        </authorList>
    </citation>
    <scope>NUCLEOTIDE SEQUENCE [LARGE SCALE GENOMIC DNA]</scope>
    <source>
        <strain evidence="3 4">NBRC 108250</strain>
    </source>
</reference>
<gene>
    <name evidence="3" type="ORF">GM1_014_00680</name>
</gene>
<feature type="signal peptide" evidence="1">
    <location>
        <begin position="1"/>
        <end position="27"/>
    </location>
</feature>
<protein>
    <submittedName>
        <fullName evidence="3">Putative lipase</fullName>
    </submittedName>
</protein>
<dbReference type="STRING" id="410332.SAMN04488550_1702"/>
<dbReference type="EMBL" id="BAOP01000014">
    <property type="protein sequence ID" value="GAC80075.1"/>
    <property type="molecule type" value="Genomic_DNA"/>
</dbReference>
<dbReference type="GO" id="GO:0003824">
    <property type="term" value="F:catalytic activity"/>
    <property type="evidence" value="ECO:0007669"/>
    <property type="project" value="UniProtKB-ARBA"/>
</dbReference>
<feature type="domain" description="AB hydrolase-1" evidence="2">
    <location>
        <begin position="39"/>
        <end position="227"/>
    </location>
</feature>
<dbReference type="PANTHER" id="PTHR47909">
    <property type="entry name" value="ALPHA/BETA-HYDROLASES SUPERFAMILY PROTEIN"/>
    <property type="match status" value="1"/>
</dbReference>
<evidence type="ECO:0000313" key="4">
    <source>
        <dbReference type="Proteomes" id="UP000035009"/>
    </source>
</evidence>
<evidence type="ECO:0000313" key="3">
    <source>
        <dbReference type="EMBL" id="GAC80075.1"/>
    </source>
</evidence>
<evidence type="ECO:0000259" key="2">
    <source>
        <dbReference type="Pfam" id="PF12697"/>
    </source>
</evidence>
<dbReference type="InterPro" id="IPR000073">
    <property type="entry name" value="AB_hydrolase_1"/>
</dbReference>
<proteinExistence type="predicted"/>
<dbReference type="AlphaFoldDB" id="M3UKE0"/>
<dbReference type="RefSeq" id="WP_008378849.1">
    <property type="nucleotide sequence ID" value="NZ_BAOP01000014.1"/>
</dbReference>
<dbReference type="SUPFAM" id="SSF53474">
    <property type="entry name" value="alpha/beta-Hydrolases"/>
    <property type="match status" value="1"/>
</dbReference>
<accession>M3UKE0</accession>
<feature type="chain" id="PRO_5039316050" evidence="1">
    <location>
        <begin position="28"/>
        <end position="262"/>
    </location>
</feature>
<dbReference type="eggNOG" id="COG1075">
    <property type="taxonomic scope" value="Bacteria"/>
</dbReference>
<dbReference type="InterPro" id="IPR029058">
    <property type="entry name" value="AB_hydrolase_fold"/>
</dbReference>
<dbReference type="PANTHER" id="PTHR47909:SF2">
    <property type="entry name" value="GPI INOSITOL-DEACYLASE"/>
    <property type="match status" value="1"/>
</dbReference>
<dbReference type="Proteomes" id="UP000035009">
    <property type="component" value="Unassembled WGS sequence"/>
</dbReference>
<name>M3UKE0_GORML</name>
<evidence type="ECO:0000256" key="1">
    <source>
        <dbReference type="SAM" id="SignalP"/>
    </source>
</evidence>